<evidence type="ECO:0000313" key="2">
    <source>
        <dbReference type="EMBL" id="MFB5269778.1"/>
    </source>
</evidence>
<organism evidence="2 3">
    <name type="scientific">Paenibacillus enshidis</name>
    <dbReference type="NCBI Taxonomy" id="1458439"/>
    <lineage>
        <taxon>Bacteria</taxon>
        <taxon>Bacillati</taxon>
        <taxon>Bacillota</taxon>
        <taxon>Bacilli</taxon>
        <taxon>Bacillales</taxon>
        <taxon>Paenibacillaceae</taxon>
        <taxon>Paenibacillus</taxon>
    </lineage>
</organism>
<dbReference type="Proteomes" id="UP001580346">
    <property type="component" value="Unassembled WGS sequence"/>
</dbReference>
<dbReference type="InterPro" id="IPR051783">
    <property type="entry name" value="NAD(P)-dependent_oxidoreduct"/>
</dbReference>
<sequence>MRVFVTGATGFIGSAIVRELIGAGHEVVGLARSEAAAATLTAAGAAVHHGSLDDLDSLRSGAAAADGVIHAAFIHDFSDYAGACKKDSEVVEVLGEALAGSDRPFVVTSVNALLTPGRLGTENDTPDPNSASATRIASEERALAMASRGVRASVVRLPESVHGDGDRAFVPVLIAIARRTGVSAYVGAGANRWAAVHRLDAARLYRLALESAPAGSRLHAIGDEGVPLRDIAAVIGRRLNVPVVSKSPEEADDHFGWLAHFVSIDNPTSSALTQERLGWRPVQPALIPDIDREVYFTS</sequence>
<accession>A0ABV5AZX1</accession>
<dbReference type="EMBL" id="JBHHMI010000039">
    <property type="protein sequence ID" value="MFB5269778.1"/>
    <property type="molecule type" value="Genomic_DNA"/>
</dbReference>
<protein>
    <submittedName>
        <fullName evidence="2">SDR family oxidoreductase</fullName>
    </submittedName>
</protein>
<feature type="domain" description="NAD-dependent epimerase/dehydratase" evidence="1">
    <location>
        <begin position="3"/>
        <end position="212"/>
    </location>
</feature>
<reference evidence="2 3" key="1">
    <citation type="submission" date="2024-09" db="EMBL/GenBank/DDBJ databases">
        <title>Paenibacillus zeirhizospherea sp. nov., isolated from surface of the maize (Zea mays) roots in a horticulture field, Hungary.</title>
        <authorList>
            <person name="Marton D."/>
            <person name="Farkas M."/>
            <person name="Bedics A."/>
            <person name="Toth E."/>
            <person name="Tancsics A."/>
            <person name="Boka K."/>
            <person name="Maroti G."/>
            <person name="Kriszt B."/>
            <person name="Cserhati M."/>
        </authorList>
    </citation>
    <scope>NUCLEOTIDE SEQUENCE [LARGE SCALE GENOMIC DNA]</scope>
    <source>
        <strain evidence="2 3">KCTC 33519</strain>
    </source>
</reference>
<name>A0ABV5AZX1_9BACL</name>
<dbReference type="InterPro" id="IPR036291">
    <property type="entry name" value="NAD(P)-bd_dom_sf"/>
</dbReference>
<dbReference type="RefSeq" id="WP_375358045.1">
    <property type="nucleotide sequence ID" value="NZ_JBHHMI010000039.1"/>
</dbReference>
<dbReference type="PANTHER" id="PTHR48079">
    <property type="entry name" value="PROTEIN YEEZ"/>
    <property type="match status" value="1"/>
</dbReference>
<dbReference type="Pfam" id="PF01370">
    <property type="entry name" value="Epimerase"/>
    <property type="match status" value="1"/>
</dbReference>
<dbReference type="InterPro" id="IPR001509">
    <property type="entry name" value="Epimerase_deHydtase"/>
</dbReference>
<gene>
    <name evidence="2" type="ORF">ACE41H_23770</name>
</gene>
<dbReference type="PANTHER" id="PTHR48079:SF6">
    <property type="entry name" value="NAD(P)-BINDING DOMAIN-CONTAINING PROTEIN-RELATED"/>
    <property type="match status" value="1"/>
</dbReference>
<dbReference type="SUPFAM" id="SSF51735">
    <property type="entry name" value="NAD(P)-binding Rossmann-fold domains"/>
    <property type="match status" value="1"/>
</dbReference>
<comment type="caution">
    <text evidence="2">The sequence shown here is derived from an EMBL/GenBank/DDBJ whole genome shotgun (WGS) entry which is preliminary data.</text>
</comment>
<keyword evidence="3" id="KW-1185">Reference proteome</keyword>
<proteinExistence type="predicted"/>
<evidence type="ECO:0000313" key="3">
    <source>
        <dbReference type="Proteomes" id="UP001580346"/>
    </source>
</evidence>
<dbReference type="CDD" id="cd05262">
    <property type="entry name" value="SDR_a7"/>
    <property type="match status" value="1"/>
</dbReference>
<evidence type="ECO:0000259" key="1">
    <source>
        <dbReference type="Pfam" id="PF01370"/>
    </source>
</evidence>
<dbReference type="Gene3D" id="3.40.50.720">
    <property type="entry name" value="NAD(P)-binding Rossmann-like Domain"/>
    <property type="match status" value="1"/>
</dbReference>